<dbReference type="InterPro" id="IPR036388">
    <property type="entry name" value="WH-like_DNA-bd_sf"/>
</dbReference>
<keyword evidence="3" id="KW-0731">Sigma factor</keyword>
<organism evidence="7 8">
    <name type="scientific">Breznakia blatticola</name>
    <dbReference type="NCBI Taxonomy" id="1754012"/>
    <lineage>
        <taxon>Bacteria</taxon>
        <taxon>Bacillati</taxon>
        <taxon>Bacillota</taxon>
        <taxon>Erysipelotrichia</taxon>
        <taxon>Erysipelotrichales</taxon>
        <taxon>Erysipelotrichaceae</taxon>
        <taxon>Breznakia</taxon>
    </lineage>
</organism>
<keyword evidence="4" id="KW-0238">DNA-binding</keyword>
<dbReference type="SUPFAM" id="SSF88659">
    <property type="entry name" value="Sigma3 and sigma4 domains of RNA polymerase sigma factors"/>
    <property type="match status" value="1"/>
</dbReference>
<dbReference type="PANTHER" id="PTHR43133">
    <property type="entry name" value="RNA POLYMERASE ECF-TYPE SIGMA FACTO"/>
    <property type="match status" value="1"/>
</dbReference>
<dbReference type="RefSeq" id="WP_134167431.1">
    <property type="nucleotide sequence ID" value="NZ_SODD01000001.1"/>
</dbReference>
<dbReference type="Proteomes" id="UP000294743">
    <property type="component" value="Unassembled WGS sequence"/>
</dbReference>
<keyword evidence="5" id="KW-0804">Transcription</keyword>
<feature type="domain" description="RNA polymerase sigma-70 region 2" evidence="6">
    <location>
        <begin position="9"/>
        <end position="74"/>
    </location>
</feature>
<dbReference type="AlphaFoldDB" id="A0A4R8A6U9"/>
<comment type="caution">
    <text evidence="7">The sequence shown here is derived from an EMBL/GenBank/DDBJ whole genome shotgun (WGS) entry which is preliminary data.</text>
</comment>
<evidence type="ECO:0000259" key="6">
    <source>
        <dbReference type="Pfam" id="PF04542"/>
    </source>
</evidence>
<dbReference type="GO" id="GO:0003677">
    <property type="term" value="F:DNA binding"/>
    <property type="evidence" value="ECO:0007669"/>
    <property type="project" value="UniProtKB-KW"/>
</dbReference>
<dbReference type="EMBL" id="SODD01000001">
    <property type="protein sequence ID" value="TDW26420.1"/>
    <property type="molecule type" value="Genomic_DNA"/>
</dbReference>
<dbReference type="InterPro" id="IPR013325">
    <property type="entry name" value="RNA_pol_sigma_r2"/>
</dbReference>
<dbReference type="GO" id="GO:0006352">
    <property type="term" value="P:DNA-templated transcription initiation"/>
    <property type="evidence" value="ECO:0007669"/>
    <property type="project" value="InterPro"/>
</dbReference>
<evidence type="ECO:0000256" key="2">
    <source>
        <dbReference type="ARBA" id="ARBA00023015"/>
    </source>
</evidence>
<sequence>MENRWLEILYHTYHQRLYLFALSLAKDEASAEDLVSETFIKLGVSNLKSEKEIEAWLFRVLKNQFIDTYRKNHRILDEGQYQVEWLVDPYDATKKYIKDEQKRWLYRKIYTLSDKERNVMLLSLVSQLDDVEIAQLLKISLDHIRSIRYRVKQKLIAYAKEEEML</sequence>
<evidence type="ECO:0000313" key="7">
    <source>
        <dbReference type="EMBL" id="TDW26420.1"/>
    </source>
</evidence>
<accession>A0A4R8A6U9</accession>
<comment type="similarity">
    <text evidence="1">Belongs to the sigma-70 factor family. ECF subfamily.</text>
</comment>
<dbReference type="InterPro" id="IPR013324">
    <property type="entry name" value="RNA_pol_sigma_r3/r4-like"/>
</dbReference>
<dbReference type="Gene3D" id="1.10.1740.10">
    <property type="match status" value="1"/>
</dbReference>
<keyword evidence="8" id="KW-1185">Reference proteome</keyword>
<dbReference type="InterPro" id="IPR039425">
    <property type="entry name" value="RNA_pol_sigma-70-like"/>
</dbReference>
<dbReference type="GO" id="GO:0016987">
    <property type="term" value="F:sigma factor activity"/>
    <property type="evidence" value="ECO:0007669"/>
    <property type="project" value="UniProtKB-KW"/>
</dbReference>
<name>A0A4R8A6U9_9FIRM</name>
<evidence type="ECO:0000256" key="5">
    <source>
        <dbReference type="ARBA" id="ARBA00023163"/>
    </source>
</evidence>
<dbReference type="InterPro" id="IPR014284">
    <property type="entry name" value="RNA_pol_sigma-70_dom"/>
</dbReference>
<evidence type="ECO:0000256" key="4">
    <source>
        <dbReference type="ARBA" id="ARBA00023125"/>
    </source>
</evidence>
<evidence type="ECO:0000256" key="1">
    <source>
        <dbReference type="ARBA" id="ARBA00010641"/>
    </source>
</evidence>
<protein>
    <submittedName>
        <fullName evidence="7">RNA polymerase sigma-70 factor (ECF subfamily)</fullName>
    </submittedName>
</protein>
<keyword evidence="2" id="KW-0805">Transcription regulation</keyword>
<proteinExistence type="inferred from homology"/>
<dbReference type="PANTHER" id="PTHR43133:SF8">
    <property type="entry name" value="RNA POLYMERASE SIGMA FACTOR HI_1459-RELATED"/>
    <property type="match status" value="1"/>
</dbReference>
<dbReference type="OrthoDB" id="1641859at2"/>
<evidence type="ECO:0000256" key="3">
    <source>
        <dbReference type="ARBA" id="ARBA00023082"/>
    </source>
</evidence>
<dbReference type="Pfam" id="PF04542">
    <property type="entry name" value="Sigma70_r2"/>
    <property type="match status" value="1"/>
</dbReference>
<dbReference type="Gene3D" id="1.10.10.10">
    <property type="entry name" value="Winged helix-like DNA-binding domain superfamily/Winged helix DNA-binding domain"/>
    <property type="match status" value="1"/>
</dbReference>
<gene>
    <name evidence="7" type="ORF">EDD63_101135</name>
</gene>
<reference evidence="7 8" key="1">
    <citation type="submission" date="2019-03" db="EMBL/GenBank/DDBJ databases">
        <title>Genomic Encyclopedia of Type Strains, Phase IV (KMG-IV): sequencing the most valuable type-strain genomes for metagenomic binning, comparative biology and taxonomic classification.</title>
        <authorList>
            <person name="Goeker M."/>
        </authorList>
    </citation>
    <scope>NUCLEOTIDE SEQUENCE [LARGE SCALE GENOMIC DNA]</scope>
    <source>
        <strain evidence="7 8">DSM 28867</strain>
    </source>
</reference>
<dbReference type="InterPro" id="IPR007627">
    <property type="entry name" value="RNA_pol_sigma70_r2"/>
</dbReference>
<dbReference type="NCBIfam" id="TIGR02937">
    <property type="entry name" value="sigma70-ECF"/>
    <property type="match status" value="1"/>
</dbReference>
<evidence type="ECO:0000313" key="8">
    <source>
        <dbReference type="Proteomes" id="UP000294743"/>
    </source>
</evidence>
<dbReference type="SUPFAM" id="SSF88946">
    <property type="entry name" value="Sigma2 domain of RNA polymerase sigma factors"/>
    <property type="match status" value="1"/>
</dbReference>